<evidence type="ECO:0008006" key="4">
    <source>
        <dbReference type="Google" id="ProtNLM"/>
    </source>
</evidence>
<organism evidence="2 3">
    <name type="scientific">Prauserella oleivorans</name>
    <dbReference type="NCBI Taxonomy" id="1478153"/>
    <lineage>
        <taxon>Bacteria</taxon>
        <taxon>Bacillati</taxon>
        <taxon>Actinomycetota</taxon>
        <taxon>Actinomycetes</taxon>
        <taxon>Pseudonocardiales</taxon>
        <taxon>Pseudonocardiaceae</taxon>
        <taxon>Prauserella</taxon>
    </lineage>
</organism>
<evidence type="ECO:0000313" key="2">
    <source>
        <dbReference type="EMBL" id="MFD2802062.1"/>
    </source>
</evidence>
<gene>
    <name evidence="2" type="ORF">ACFS2C_21975</name>
</gene>
<dbReference type="Proteomes" id="UP001597478">
    <property type="component" value="Unassembled WGS sequence"/>
</dbReference>
<feature type="region of interest" description="Disordered" evidence="1">
    <location>
        <begin position="270"/>
        <end position="307"/>
    </location>
</feature>
<feature type="compositionally biased region" description="Low complexity" evidence="1">
    <location>
        <begin position="270"/>
        <end position="286"/>
    </location>
</feature>
<accession>A0ABW5WDP1</accession>
<name>A0ABW5WDP1_9PSEU</name>
<sequence>MTAPSVELNLMICGNAESQRQHDREEHEWLPLDSARNSFAWLVTGPRPLSVSGRRFRGLPNRPVPLDELRDRLLNRRCPRETRDAVWAHMVRRSRRDGPTWTVACVGMALPALARTARWLAARYRGERADAHAVVLSGFLEALATVDIADSGVLNRLIWRARQVGQAALEESLDAPMPAGLGFGPIVPQAPWGHPDLVLARAVGDEVLTPVEADVISATRVGEVSLTEWAATHGTTYWAAYKMRQRAEARLVDYLRDDAVASTHDDPVADAALAATAPTRSPAPADAHADQSRAVSGRRRNGRPAST</sequence>
<dbReference type="EMBL" id="JBHUOF010000041">
    <property type="protein sequence ID" value="MFD2802062.1"/>
    <property type="molecule type" value="Genomic_DNA"/>
</dbReference>
<proteinExistence type="predicted"/>
<protein>
    <recommendedName>
        <fullName evidence="4">Sigma-70 family RNA polymerase sigma factor</fullName>
    </recommendedName>
</protein>
<evidence type="ECO:0000313" key="3">
    <source>
        <dbReference type="Proteomes" id="UP001597478"/>
    </source>
</evidence>
<comment type="caution">
    <text evidence="2">The sequence shown here is derived from an EMBL/GenBank/DDBJ whole genome shotgun (WGS) entry which is preliminary data.</text>
</comment>
<evidence type="ECO:0000256" key="1">
    <source>
        <dbReference type="SAM" id="MobiDB-lite"/>
    </source>
</evidence>
<reference evidence="3" key="1">
    <citation type="journal article" date="2019" name="Int. J. Syst. Evol. Microbiol.">
        <title>The Global Catalogue of Microorganisms (GCM) 10K type strain sequencing project: providing services to taxonomists for standard genome sequencing and annotation.</title>
        <authorList>
            <consortium name="The Broad Institute Genomics Platform"/>
            <consortium name="The Broad Institute Genome Sequencing Center for Infectious Disease"/>
            <person name="Wu L."/>
            <person name="Ma J."/>
        </authorList>
    </citation>
    <scope>NUCLEOTIDE SEQUENCE [LARGE SCALE GENOMIC DNA]</scope>
    <source>
        <strain evidence="3">IBRC-M 10906</strain>
    </source>
</reference>
<feature type="compositionally biased region" description="Basic residues" evidence="1">
    <location>
        <begin position="296"/>
        <end position="307"/>
    </location>
</feature>
<keyword evidence="3" id="KW-1185">Reference proteome</keyword>